<sequence length="144" mass="15331">MMKNGYASPPSSSPPTPSSPLPISVGPGNHRYSFSSSQSPSPPFSPPASSHTSAENLPLLHAVVNKSTPLRAPPLAFSLDRRNPSDESDSRSSCLKDLLLWLVLRCCSCCSASPRIPNPNPTHTGTADILLAAQLCHMASRERD</sequence>
<dbReference type="EMBL" id="CM045772">
    <property type="protein sequence ID" value="KAI7985671.1"/>
    <property type="molecule type" value="Genomic_DNA"/>
</dbReference>
<name>A0ACC0FE33_9ERIC</name>
<proteinExistence type="predicted"/>
<accession>A0ACC0FE33</accession>
<gene>
    <name evidence="1" type="ORF">LOK49_LG14G02294</name>
</gene>
<evidence type="ECO:0000313" key="2">
    <source>
        <dbReference type="Proteomes" id="UP001060215"/>
    </source>
</evidence>
<keyword evidence="2" id="KW-1185">Reference proteome</keyword>
<comment type="caution">
    <text evidence="1">The sequence shown here is derived from an EMBL/GenBank/DDBJ whole genome shotgun (WGS) entry which is preliminary data.</text>
</comment>
<protein>
    <submittedName>
        <fullName evidence="1">Uncharacterized protein</fullName>
    </submittedName>
</protein>
<evidence type="ECO:0000313" key="1">
    <source>
        <dbReference type="EMBL" id="KAI7985671.1"/>
    </source>
</evidence>
<reference evidence="1 2" key="1">
    <citation type="journal article" date="2022" name="Plant J.">
        <title>Chromosome-level genome of Camellia lanceoleosa provides a valuable resource for understanding genome evolution and self-incompatibility.</title>
        <authorList>
            <person name="Gong W."/>
            <person name="Xiao S."/>
            <person name="Wang L."/>
            <person name="Liao Z."/>
            <person name="Chang Y."/>
            <person name="Mo W."/>
            <person name="Hu G."/>
            <person name="Li W."/>
            <person name="Zhao G."/>
            <person name="Zhu H."/>
            <person name="Hu X."/>
            <person name="Ji K."/>
            <person name="Xiang X."/>
            <person name="Song Q."/>
            <person name="Yuan D."/>
            <person name="Jin S."/>
            <person name="Zhang L."/>
        </authorList>
    </citation>
    <scope>NUCLEOTIDE SEQUENCE [LARGE SCALE GENOMIC DNA]</scope>
    <source>
        <strain evidence="1">SQ_2022a</strain>
    </source>
</reference>
<organism evidence="1 2">
    <name type="scientific">Camellia lanceoleosa</name>
    <dbReference type="NCBI Taxonomy" id="1840588"/>
    <lineage>
        <taxon>Eukaryota</taxon>
        <taxon>Viridiplantae</taxon>
        <taxon>Streptophyta</taxon>
        <taxon>Embryophyta</taxon>
        <taxon>Tracheophyta</taxon>
        <taxon>Spermatophyta</taxon>
        <taxon>Magnoliopsida</taxon>
        <taxon>eudicotyledons</taxon>
        <taxon>Gunneridae</taxon>
        <taxon>Pentapetalae</taxon>
        <taxon>asterids</taxon>
        <taxon>Ericales</taxon>
        <taxon>Theaceae</taxon>
        <taxon>Camellia</taxon>
    </lineage>
</organism>
<dbReference type="Proteomes" id="UP001060215">
    <property type="component" value="Chromosome 15"/>
</dbReference>